<dbReference type="GO" id="GO:0005524">
    <property type="term" value="F:ATP binding"/>
    <property type="evidence" value="ECO:0007669"/>
    <property type="project" value="UniProtKB-KW"/>
</dbReference>
<protein>
    <submittedName>
        <fullName evidence="7">ABC transporter ATP-binding protein</fullName>
    </submittedName>
</protein>
<dbReference type="SUPFAM" id="SSF52540">
    <property type="entry name" value="P-loop containing nucleoside triphosphate hydrolases"/>
    <property type="match status" value="1"/>
</dbReference>
<evidence type="ECO:0000256" key="3">
    <source>
        <dbReference type="ARBA" id="ARBA00022741"/>
    </source>
</evidence>
<evidence type="ECO:0000259" key="6">
    <source>
        <dbReference type="PROSITE" id="PS50893"/>
    </source>
</evidence>
<dbReference type="Pfam" id="PF00005">
    <property type="entry name" value="ABC_tran"/>
    <property type="match status" value="1"/>
</dbReference>
<dbReference type="InterPro" id="IPR003593">
    <property type="entry name" value="AAA+_ATPase"/>
</dbReference>
<comment type="similarity">
    <text evidence="1">Belongs to the ABC transporter superfamily.</text>
</comment>
<dbReference type="Proteomes" id="UP000824072">
    <property type="component" value="Unassembled WGS sequence"/>
</dbReference>
<dbReference type="CDD" id="cd03224">
    <property type="entry name" value="ABC_TM1139_LivF_branched"/>
    <property type="match status" value="1"/>
</dbReference>
<reference evidence="7" key="2">
    <citation type="journal article" date="2021" name="PeerJ">
        <title>Extensive microbial diversity within the chicken gut microbiome revealed by metagenomics and culture.</title>
        <authorList>
            <person name="Gilroy R."/>
            <person name="Ravi A."/>
            <person name="Getino M."/>
            <person name="Pursley I."/>
            <person name="Horton D.L."/>
            <person name="Alikhan N.F."/>
            <person name="Baker D."/>
            <person name="Gharbi K."/>
            <person name="Hall N."/>
            <person name="Watson M."/>
            <person name="Adriaenssens E.M."/>
            <person name="Foster-Nyarko E."/>
            <person name="Jarju S."/>
            <person name="Secka A."/>
            <person name="Antonio M."/>
            <person name="Oren A."/>
            <person name="Chaudhuri R.R."/>
            <person name="La Ragione R."/>
            <person name="Hildebrand F."/>
            <person name="Pallen M.J."/>
        </authorList>
    </citation>
    <scope>NUCLEOTIDE SEQUENCE</scope>
    <source>
        <strain evidence="7">ChiHcec3-11533</strain>
    </source>
</reference>
<evidence type="ECO:0000256" key="5">
    <source>
        <dbReference type="ARBA" id="ARBA00022970"/>
    </source>
</evidence>
<gene>
    <name evidence="7" type="ORF">IAB02_03960</name>
</gene>
<reference evidence="7" key="1">
    <citation type="submission" date="2020-10" db="EMBL/GenBank/DDBJ databases">
        <authorList>
            <person name="Gilroy R."/>
        </authorList>
    </citation>
    <scope>NUCLEOTIDE SEQUENCE</scope>
    <source>
        <strain evidence="7">ChiHcec3-11533</strain>
    </source>
</reference>
<dbReference type="InterPro" id="IPR027417">
    <property type="entry name" value="P-loop_NTPase"/>
</dbReference>
<organism evidence="7 8">
    <name type="scientific">Candidatus Pullichristensenella excrementigallinarum</name>
    <dbReference type="NCBI Taxonomy" id="2840907"/>
    <lineage>
        <taxon>Bacteria</taxon>
        <taxon>Bacillati</taxon>
        <taxon>Bacillota</taxon>
        <taxon>Clostridia</taxon>
        <taxon>Candidatus Pullichristensenella</taxon>
    </lineage>
</organism>
<comment type="caution">
    <text evidence="7">The sequence shown here is derived from an EMBL/GenBank/DDBJ whole genome shotgun (WGS) entry which is preliminary data.</text>
</comment>
<dbReference type="GO" id="GO:0015658">
    <property type="term" value="F:branched-chain amino acid transmembrane transporter activity"/>
    <property type="evidence" value="ECO:0007669"/>
    <property type="project" value="TreeGrafter"/>
</dbReference>
<dbReference type="GO" id="GO:0016887">
    <property type="term" value="F:ATP hydrolysis activity"/>
    <property type="evidence" value="ECO:0007669"/>
    <property type="project" value="InterPro"/>
</dbReference>
<keyword evidence="2" id="KW-0813">Transport</keyword>
<evidence type="ECO:0000256" key="4">
    <source>
        <dbReference type="ARBA" id="ARBA00022840"/>
    </source>
</evidence>
<dbReference type="PANTHER" id="PTHR43820:SF4">
    <property type="entry name" value="HIGH-AFFINITY BRANCHED-CHAIN AMINO ACID TRANSPORT ATP-BINDING PROTEIN LIVF"/>
    <property type="match status" value="1"/>
</dbReference>
<dbReference type="EMBL" id="DVMU01000088">
    <property type="protein sequence ID" value="HIU33696.1"/>
    <property type="molecule type" value="Genomic_DNA"/>
</dbReference>
<evidence type="ECO:0000256" key="2">
    <source>
        <dbReference type="ARBA" id="ARBA00022448"/>
    </source>
</evidence>
<dbReference type="GO" id="GO:0015807">
    <property type="term" value="P:L-amino acid transport"/>
    <property type="evidence" value="ECO:0007669"/>
    <property type="project" value="TreeGrafter"/>
</dbReference>
<dbReference type="AlphaFoldDB" id="A0A9D1IBC2"/>
<keyword evidence="5" id="KW-0029">Amino-acid transport</keyword>
<evidence type="ECO:0000313" key="7">
    <source>
        <dbReference type="EMBL" id="HIU33696.1"/>
    </source>
</evidence>
<keyword evidence="4 7" id="KW-0067">ATP-binding</keyword>
<sequence length="250" mass="27577">MLTIENLCAFYGKIQALHNVNIEVGDHEIVALVGSNGAGKTTILNSISGYTTTTGSVRYNGEEISKKKSHRISRMGILHVPEGRHVFPGLTVEQNLTVGTVAWGGVRLSKGNLQEDLRNVYNIFPRLEERKKQLAWSLSGGEQQMLALGRALMGRPKLLLLDEPSMGLAPIIIDEVFVKIKEINQRLGTPVLLVEQNARRALKASDRAYVIERGKITLSGPSADLLRDERVREAYLGKRKTNSPQEKGAV</sequence>
<dbReference type="PANTHER" id="PTHR43820">
    <property type="entry name" value="HIGH-AFFINITY BRANCHED-CHAIN AMINO ACID TRANSPORT ATP-BINDING PROTEIN LIVF"/>
    <property type="match status" value="1"/>
</dbReference>
<feature type="domain" description="ABC transporter" evidence="6">
    <location>
        <begin position="2"/>
        <end position="238"/>
    </location>
</feature>
<dbReference type="InterPro" id="IPR003439">
    <property type="entry name" value="ABC_transporter-like_ATP-bd"/>
</dbReference>
<dbReference type="InterPro" id="IPR017871">
    <property type="entry name" value="ABC_transporter-like_CS"/>
</dbReference>
<dbReference type="Gene3D" id="3.40.50.300">
    <property type="entry name" value="P-loop containing nucleotide triphosphate hydrolases"/>
    <property type="match status" value="1"/>
</dbReference>
<dbReference type="PROSITE" id="PS50893">
    <property type="entry name" value="ABC_TRANSPORTER_2"/>
    <property type="match status" value="1"/>
</dbReference>
<name>A0A9D1IBC2_9FIRM</name>
<evidence type="ECO:0000256" key="1">
    <source>
        <dbReference type="ARBA" id="ARBA00005417"/>
    </source>
</evidence>
<dbReference type="InterPro" id="IPR052156">
    <property type="entry name" value="BCAA_Transport_ATP-bd_LivF"/>
</dbReference>
<dbReference type="SMART" id="SM00382">
    <property type="entry name" value="AAA"/>
    <property type="match status" value="1"/>
</dbReference>
<proteinExistence type="inferred from homology"/>
<evidence type="ECO:0000313" key="8">
    <source>
        <dbReference type="Proteomes" id="UP000824072"/>
    </source>
</evidence>
<dbReference type="PROSITE" id="PS00211">
    <property type="entry name" value="ABC_TRANSPORTER_1"/>
    <property type="match status" value="1"/>
</dbReference>
<keyword evidence="3" id="KW-0547">Nucleotide-binding</keyword>
<accession>A0A9D1IBC2</accession>